<dbReference type="PANTHER" id="PTHR22730:SF1">
    <property type="entry name" value="PROMININ-LIKE PROTEIN"/>
    <property type="match status" value="1"/>
</dbReference>
<dbReference type="VEuPathDB" id="VectorBase:RPRC014792"/>
<evidence type="ECO:0000259" key="7">
    <source>
        <dbReference type="Pfam" id="PF09811"/>
    </source>
</evidence>
<dbReference type="Proteomes" id="UP000015103">
    <property type="component" value="Unassembled WGS sequence"/>
</dbReference>
<evidence type="ECO:0000256" key="5">
    <source>
        <dbReference type="ARBA" id="ARBA00023136"/>
    </source>
</evidence>
<accession>T1IES3</accession>
<comment type="similarity">
    <text evidence="2">Belongs to the prominin family.</text>
</comment>
<dbReference type="Pfam" id="PF09811">
    <property type="entry name" value="Yae1_N"/>
    <property type="match status" value="1"/>
</dbReference>
<evidence type="ECO:0000256" key="4">
    <source>
        <dbReference type="ARBA" id="ARBA00022989"/>
    </source>
</evidence>
<protein>
    <submittedName>
        <fullName evidence="8">Yae1_N domain-containing protein</fullName>
    </submittedName>
</protein>
<dbReference type="PANTHER" id="PTHR22730">
    <property type="entry name" value="PROMININ PROM PROTEIN"/>
    <property type="match status" value="1"/>
</dbReference>
<evidence type="ECO:0000313" key="8">
    <source>
        <dbReference type="EnsemblMetazoa" id="RPRC014792-PA"/>
    </source>
</evidence>
<dbReference type="InterPro" id="IPR008795">
    <property type="entry name" value="Prominin"/>
</dbReference>
<proteinExistence type="inferred from homology"/>
<dbReference type="AlphaFoldDB" id="T1IES3"/>
<dbReference type="EnsemblMetazoa" id="RPRC014792-RA">
    <property type="protein sequence ID" value="RPRC014792-PA"/>
    <property type="gene ID" value="RPRC014792"/>
</dbReference>
<evidence type="ECO:0000256" key="1">
    <source>
        <dbReference type="ARBA" id="ARBA00004141"/>
    </source>
</evidence>
<keyword evidence="6" id="KW-0325">Glycoprotein</keyword>
<dbReference type="HOGENOM" id="CLU_544370_0_0_1"/>
<reference evidence="8" key="1">
    <citation type="submission" date="2015-05" db="UniProtKB">
        <authorList>
            <consortium name="EnsemblMetazoa"/>
        </authorList>
    </citation>
    <scope>IDENTIFICATION</scope>
</reference>
<sequence>MFLNLNAENLLGTPIQVELALETGLNVALESLSKIAAGGKDVCSLAAAIIRSSLEAEQLITLTKGRLDDLRNQLESLKEQCKARDRPLCDSIPFESLDVKYSTRMITNDTKMKKLKQGGVDNLTIAIMEANSFFTGLPVKIAKETKSFRQAHIADYMTSDVLRDLLDRKTFLNKAAASLDQIKINSFEKIQFVKSTNAPIFDFLQEIDYWRWLIGLISGVMVVFIWFLLLASILCGCCEAEKYTSYTLIVTLVILSMFSVCLWSWTYLLLYFGGHAETYICRSLNEDYDNLVTVSKVVDMLEEFYDEDIDKAMAFQQYQGANCYALDKKESVVLPGLREDKWWLQEAPMYIQIALDPELEESLTVNVSSFRTQIMGPVSTDLEAFSNHLTSIAKQISDLDTANHLNSLSARSKRLLATLIQDLESHKDGYREGHESGRQESFQKGFDDGYKDGYECAFQMAYKNAEHNVLQKLRLTNDTEVNPYKTPWMGNCDICRSQNKS</sequence>
<feature type="domain" description="Essential protein Yae1 N-terminal" evidence="7">
    <location>
        <begin position="429"/>
        <end position="455"/>
    </location>
</feature>
<dbReference type="EMBL" id="ACPB03015818">
    <property type="status" value="NOT_ANNOTATED_CDS"/>
    <property type="molecule type" value="Genomic_DNA"/>
</dbReference>
<keyword evidence="5" id="KW-0472">Membrane</keyword>
<evidence type="ECO:0000256" key="3">
    <source>
        <dbReference type="ARBA" id="ARBA00022692"/>
    </source>
</evidence>
<comment type="subcellular location">
    <subcellularLocation>
        <location evidence="1">Membrane</location>
        <topology evidence="1">Multi-pass membrane protein</topology>
    </subcellularLocation>
</comment>
<keyword evidence="4" id="KW-1133">Transmembrane helix</keyword>
<evidence type="ECO:0000256" key="6">
    <source>
        <dbReference type="ARBA" id="ARBA00023180"/>
    </source>
</evidence>
<dbReference type="GO" id="GO:0016020">
    <property type="term" value="C:membrane"/>
    <property type="evidence" value="ECO:0007669"/>
    <property type="project" value="UniProtKB-SubCell"/>
</dbReference>
<name>T1IES3_RHOPR</name>
<organism evidence="8 9">
    <name type="scientific">Rhodnius prolixus</name>
    <name type="common">Triatomid bug</name>
    <dbReference type="NCBI Taxonomy" id="13249"/>
    <lineage>
        <taxon>Eukaryota</taxon>
        <taxon>Metazoa</taxon>
        <taxon>Ecdysozoa</taxon>
        <taxon>Arthropoda</taxon>
        <taxon>Hexapoda</taxon>
        <taxon>Insecta</taxon>
        <taxon>Pterygota</taxon>
        <taxon>Neoptera</taxon>
        <taxon>Paraneoptera</taxon>
        <taxon>Hemiptera</taxon>
        <taxon>Heteroptera</taxon>
        <taxon>Panheteroptera</taxon>
        <taxon>Cimicomorpha</taxon>
        <taxon>Reduviidae</taxon>
        <taxon>Triatominae</taxon>
        <taxon>Rhodnius</taxon>
    </lineage>
</organism>
<dbReference type="eggNOG" id="KOG4331">
    <property type="taxonomic scope" value="Eukaryota"/>
</dbReference>
<keyword evidence="9" id="KW-1185">Reference proteome</keyword>
<evidence type="ECO:0000313" key="9">
    <source>
        <dbReference type="Proteomes" id="UP000015103"/>
    </source>
</evidence>
<dbReference type="Pfam" id="PF05478">
    <property type="entry name" value="Prominin"/>
    <property type="match status" value="1"/>
</dbReference>
<keyword evidence="3" id="KW-0812">Transmembrane</keyword>
<dbReference type="EMBL" id="ACPB03015819">
    <property type="status" value="NOT_ANNOTATED_CDS"/>
    <property type="molecule type" value="Genomic_DNA"/>
</dbReference>
<evidence type="ECO:0000256" key="2">
    <source>
        <dbReference type="ARBA" id="ARBA00006058"/>
    </source>
</evidence>
<dbReference type="InParanoid" id="T1IES3"/>
<dbReference type="InterPro" id="IPR019191">
    <property type="entry name" value="Essential_protein_Yae1_N"/>
</dbReference>